<gene>
    <name evidence="2" type="ORF">INT44_007672</name>
</gene>
<dbReference type="Proteomes" id="UP000612746">
    <property type="component" value="Unassembled WGS sequence"/>
</dbReference>
<name>A0A8H7PJD5_9FUNG</name>
<dbReference type="Pfam" id="PF13679">
    <property type="entry name" value="Methyltransf_32"/>
    <property type="match status" value="1"/>
</dbReference>
<evidence type="ECO:0000313" key="3">
    <source>
        <dbReference type="Proteomes" id="UP000612746"/>
    </source>
</evidence>
<feature type="domain" description="Methyltransferase" evidence="1">
    <location>
        <begin position="133"/>
        <end position="307"/>
    </location>
</feature>
<dbReference type="AlphaFoldDB" id="A0A8H7PJD5"/>
<organism evidence="2 3">
    <name type="scientific">Umbelopsis vinacea</name>
    <dbReference type="NCBI Taxonomy" id="44442"/>
    <lineage>
        <taxon>Eukaryota</taxon>
        <taxon>Fungi</taxon>
        <taxon>Fungi incertae sedis</taxon>
        <taxon>Mucoromycota</taxon>
        <taxon>Mucoromycotina</taxon>
        <taxon>Umbelopsidomycetes</taxon>
        <taxon>Umbelopsidales</taxon>
        <taxon>Umbelopsidaceae</taxon>
        <taxon>Umbelopsis</taxon>
    </lineage>
</organism>
<dbReference type="Gene3D" id="3.40.50.150">
    <property type="entry name" value="Vaccinia Virus protein VP39"/>
    <property type="match status" value="1"/>
</dbReference>
<sequence>MSQFLPPTELPLPSHLEHLSPTEYLSHLVEIADKYNEFTSLHIVHFLSRNFWDMIDPEWQQALMEPESEDEFIDDMLNLASRYECKSSWPESLKAYVEEMKTTQLPSFDPEQFNTDHLSCTIDRHLLSGMSEKKAHEVETLSMLIKHVAEATDMTSIIDLGAGQGYLSRMLALQHGLHVLGVDADEIQTCGAKFFQGKAEKSIKGKKIRALVATEEDPTEAIAKEKERQSHLNHVTQMITLENIPTLLADWTDTSRWNYREVPAKSWMICGLHTCGDLAPTIIRLFQGSPEIGGMISVGCCYHWLTEEKDAQGTYHFPMSTTLIDRGYKLGPTLRMLACQAPGRWETQREATVKSFKHNFYRTMLQKIMVDKGLATIKVAPVVGRMNHKRDFASFPVYVKAALRRFDLSGTITDEEAIEFEAKARQDGQYRKMIILWTLRIMLSPIIESIILVDRWVYLKDTLPNAKICMWPLFDKVASPRNVVIAALKEGTNPIH</sequence>
<dbReference type="InterPro" id="IPR029063">
    <property type="entry name" value="SAM-dependent_MTases_sf"/>
</dbReference>
<dbReference type="PANTHER" id="PTHR12496:SF0">
    <property type="entry name" value="METHYLTRANSFERASE DOMAIN-CONTAINING PROTEIN"/>
    <property type="match status" value="1"/>
</dbReference>
<accession>A0A8H7PJD5</accession>
<dbReference type="PANTHER" id="PTHR12496">
    <property type="entry name" value="CGI-41 METHYLTRANSFERASE"/>
    <property type="match status" value="1"/>
</dbReference>
<comment type="caution">
    <text evidence="2">The sequence shown here is derived from an EMBL/GenBank/DDBJ whole genome shotgun (WGS) entry which is preliminary data.</text>
</comment>
<evidence type="ECO:0000313" key="2">
    <source>
        <dbReference type="EMBL" id="KAG2175184.1"/>
    </source>
</evidence>
<dbReference type="CDD" id="cd02440">
    <property type="entry name" value="AdoMet_MTases"/>
    <property type="match status" value="1"/>
</dbReference>
<dbReference type="OrthoDB" id="10258156at2759"/>
<evidence type="ECO:0000259" key="1">
    <source>
        <dbReference type="Pfam" id="PF13679"/>
    </source>
</evidence>
<reference evidence="2" key="1">
    <citation type="submission" date="2020-12" db="EMBL/GenBank/DDBJ databases">
        <title>Metabolic potential, ecology and presence of endohyphal bacteria is reflected in genomic diversity of Mucoromycotina.</title>
        <authorList>
            <person name="Muszewska A."/>
            <person name="Okrasinska A."/>
            <person name="Steczkiewicz K."/>
            <person name="Drgas O."/>
            <person name="Orlowska M."/>
            <person name="Perlinska-Lenart U."/>
            <person name="Aleksandrzak-Piekarczyk T."/>
            <person name="Szatraj K."/>
            <person name="Zielenkiewicz U."/>
            <person name="Pilsyk S."/>
            <person name="Malc E."/>
            <person name="Mieczkowski P."/>
            <person name="Kruszewska J.S."/>
            <person name="Biernat P."/>
            <person name="Pawlowska J."/>
        </authorList>
    </citation>
    <scope>NUCLEOTIDE SEQUENCE</scope>
    <source>
        <strain evidence="2">WA0000051536</strain>
    </source>
</reference>
<dbReference type="EMBL" id="JAEPRA010000015">
    <property type="protein sequence ID" value="KAG2175184.1"/>
    <property type="molecule type" value="Genomic_DNA"/>
</dbReference>
<dbReference type="SUPFAM" id="SSF53335">
    <property type="entry name" value="S-adenosyl-L-methionine-dependent methyltransferases"/>
    <property type="match status" value="1"/>
</dbReference>
<keyword evidence="3" id="KW-1185">Reference proteome</keyword>
<protein>
    <recommendedName>
        <fullName evidence="1">Methyltransferase domain-containing protein</fullName>
    </recommendedName>
</protein>
<dbReference type="InterPro" id="IPR052220">
    <property type="entry name" value="METTL25"/>
</dbReference>
<dbReference type="InterPro" id="IPR025714">
    <property type="entry name" value="Methyltranfer_dom"/>
</dbReference>
<proteinExistence type="predicted"/>